<keyword evidence="1" id="KW-0732">Signal</keyword>
<evidence type="ECO:0000313" key="4">
    <source>
        <dbReference type="Proteomes" id="UP000593579"/>
    </source>
</evidence>
<gene>
    <name evidence="3" type="ORF">Gogos_000716</name>
</gene>
<dbReference type="Proteomes" id="UP000593579">
    <property type="component" value="Unassembled WGS sequence"/>
</dbReference>
<dbReference type="PANTHER" id="PTHR31286">
    <property type="entry name" value="GLYCINE-RICH CELL WALL STRUCTURAL PROTEIN 1.8-LIKE"/>
    <property type="match status" value="1"/>
</dbReference>
<feature type="signal peptide" evidence="1">
    <location>
        <begin position="1"/>
        <end position="26"/>
    </location>
</feature>
<sequence length="278" mass="32764">MRKWLFGRRHRWWKMIINCVVGRCLTDSVVHFSSLRNTMVDLWHPIGGIFISDLSEKRYLFQFFHDVDMNRVLAGTPWLFNNHLILMHKIQLRQSDYDRTIPTLGVQRFMRINVRLDVKLPLKRKKKIMVGNDRIRQKLFGWDISLHAAAKRRYVWVSRWLCESNDLIFRNLDKEGGDNGCNVRDEGDMWLGWRDNMENLYPNPNHIPLGPRIMTLSRDHNNNQLMSHRLKIRGVNVVGPMDLISNGEKDPLMTMDEKKMQQLVEESSEILNGGIGND</sequence>
<feature type="domain" description="DUF4283" evidence="2">
    <location>
        <begin position="18"/>
        <end position="89"/>
    </location>
</feature>
<dbReference type="Pfam" id="PF14111">
    <property type="entry name" value="DUF4283"/>
    <property type="match status" value="1"/>
</dbReference>
<evidence type="ECO:0000259" key="2">
    <source>
        <dbReference type="Pfam" id="PF14111"/>
    </source>
</evidence>
<dbReference type="OrthoDB" id="1000188at2759"/>
<evidence type="ECO:0000256" key="1">
    <source>
        <dbReference type="SAM" id="SignalP"/>
    </source>
</evidence>
<keyword evidence="4" id="KW-1185">Reference proteome</keyword>
<name>A0A7J9CTM9_GOSGO</name>
<comment type="caution">
    <text evidence="3">The sequence shown here is derived from an EMBL/GenBank/DDBJ whole genome shotgun (WGS) entry which is preliminary data.</text>
</comment>
<proteinExistence type="predicted"/>
<organism evidence="3 4">
    <name type="scientific">Gossypium gossypioides</name>
    <name type="common">Mexican cotton</name>
    <name type="synonym">Selera gossypioides</name>
    <dbReference type="NCBI Taxonomy" id="34282"/>
    <lineage>
        <taxon>Eukaryota</taxon>
        <taxon>Viridiplantae</taxon>
        <taxon>Streptophyta</taxon>
        <taxon>Embryophyta</taxon>
        <taxon>Tracheophyta</taxon>
        <taxon>Spermatophyta</taxon>
        <taxon>Magnoliopsida</taxon>
        <taxon>eudicotyledons</taxon>
        <taxon>Gunneridae</taxon>
        <taxon>Pentapetalae</taxon>
        <taxon>rosids</taxon>
        <taxon>malvids</taxon>
        <taxon>Malvales</taxon>
        <taxon>Malvaceae</taxon>
        <taxon>Malvoideae</taxon>
        <taxon>Gossypium</taxon>
    </lineage>
</organism>
<protein>
    <recommendedName>
        <fullName evidence="2">DUF4283 domain-containing protein</fullName>
    </recommendedName>
</protein>
<dbReference type="InterPro" id="IPR040256">
    <property type="entry name" value="At4g02000-like"/>
</dbReference>
<dbReference type="PANTHER" id="PTHR31286:SF153">
    <property type="entry name" value="DUF4283 DOMAIN PROTEIN"/>
    <property type="match status" value="1"/>
</dbReference>
<dbReference type="EMBL" id="JABEZY010000013">
    <property type="protein sequence ID" value="MBA0751816.1"/>
    <property type="molecule type" value="Genomic_DNA"/>
</dbReference>
<reference evidence="3 4" key="1">
    <citation type="journal article" date="2019" name="Genome Biol. Evol.">
        <title>Insights into the evolution of the New World diploid cottons (Gossypium, subgenus Houzingenia) based on genome sequencing.</title>
        <authorList>
            <person name="Grover C.E."/>
            <person name="Arick M.A. 2nd"/>
            <person name="Thrash A."/>
            <person name="Conover J.L."/>
            <person name="Sanders W.S."/>
            <person name="Peterson D.G."/>
            <person name="Frelichowski J.E."/>
            <person name="Scheffler J.A."/>
            <person name="Scheffler B.E."/>
            <person name="Wendel J.F."/>
        </authorList>
    </citation>
    <scope>NUCLEOTIDE SEQUENCE [LARGE SCALE GENOMIC DNA]</scope>
    <source>
        <strain evidence="3">5</strain>
        <tissue evidence="3">Leaf</tissue>
    </source>
</reference>
<feature type="chain" id="PRO_5029584160" description="DUF4283 domain-containing protein" evidence="1">
    <location>
        <begin position="27"/>
        <end position="278"/>
    </location>
</feature>
<accession>A0A7J9CTM9</accession>
<dbReference type="AlphaFoldDB" id="A0A7J9CTM9"/>
<evidence type="ECO:0000313" key="3">
    <source>
        <dbReference type="EMBL" id="MBA0751816.1"/>
    </source>
</evidence>
<dbReference type="InterPro" id="IPR025558">
    <property type="entry name" value="DUF4283"/>
</dbReference>